<feature type="compositionally biased region" description="Polar residues" evidence="1">
    <location>
        <begin position="12"/>
        <end position="24"/>
    </location>
</feature>
<evidence type="ECO:0000313" key="2">
    <source>
        <dbReference type="EMBL" id="CCX05602.1"/>
    </source>
</evidence>
<reference evidence="2 3" key="1">
    <citation type="journal article" date="2013" name="PLoS Genet.">
        <title>The genome and development-dependent transcriptomes of Pyronema confluens: a window into fungal evolution.</title>
        <authorList>
            <person name="Traeger S."/>
            <person name="Altegoer F."/>
            <person name="Freitag M."/>
            <person name="Gabaldon T."/>
            <person name="Kempken F."/>
            <person name="Kumar A."/>
            <person name="Marcet-Houben M."/>
            <person name="Poggeler S."/>
            <person name="Stajich J.E."/>
            <person name="Nowrousian M."/>
        </authorList>
    </citation>
    <scope>NUCLEOTIDE SEQUENCE [LARGE SCALE GENOMIC DNA]</scope>
    <source>
        <strain evidence="3">CBS 100304</strain>
        <tissue evidence="2">Vegetative mycelium</tissue>
    </source>
</reference>
<organism evidence="2 3">
    <name type="scientific">Pyronema omphalodes (strain CBS 100304)</name>
    <name type="common">Pyronema confluens</name>
    <dbReference type="NCBI Taxonomy" id="1076935"/>
    <lineage>
        <taxon>Eukaryota</taxon>
        <taxon>Fungi</taxon>
        <taxon>Dikarya</taxon>
        <taxon>Ascomycota</taxon>
        <taxon>Pezizomycotina</taxon>
        <taxon>Pezizomycetes</taxon>
        <taxon>Pezizales</taxon>
        <taxon>Pyronemataceae</taxon>
        <taxon>Pyronema</taxon>
    </lineage>
</organism>
<feature type="compositionally biased region" description="Basic and acidic residues" evidence="1">
    <location>
        <begin position="93"/>
        <end position="112"/>
    </location>
</feature>
<protein>
    <submittedName>
        <fullName evidence="2">Uncharacterized protein</fullName>
    </submittedName>
</protein>
<keyword evidence="3" id="KW-1185">Reference proteome</keyword>
<evidence type="ECO:0000256" key="1">
    <source>
        <dbReference type="SAM" id="MobiDB-lite"/>
    </source>
</evidence>
<dbReference type="AlphaFoldDB" id="U4KW34"/>
<evidence type="ECO:0000313" key="3">
    <source>
        <dbReference type="Proteomes" id="UP000018144"/>
    </source>
</evidence>
<accession>U4KW34</accession>
<feature type="region of interest" description="Disordered" evidence="1">
    <location>
        <begin position="1"/>
        <end position="151"/>
    </location>
</feature>
<sequence>MNSSAIADIIENNYSSDTAVTNRNDGYSSDYDADDESDKYSPQSPQRVVRRTRSSNNKPFKAAKGKKTSSSIWINLEDEDADTTGPTPMTERVNQKEHKEMGRLGERKRSQDEGTDNSSHSSTEKRSICSSKTSKTEPMDNETMTTTWRPEDEPLGAVLTCSSVQLRKIIQILCHLRDMCSGSCDDDASKIEYQTEIQRIIDFLNIRAAGNNVGARAGRYNYIGDAPNHTDHLKEIMVILKETDPQKRLADLFNYELYLKRQKALQVKGMGGC</sequence>
<gene>
    <name evidence="2" type="ORF">PCON_05189</name>
</gene>
<dbReference type="Proteomes" id="UP000018144">
    <property type="component" value="Unassembled WGS sequence"/>
</dbReference>
<name>U4KW34_PYROM</name>
<proteinExistence type="predicted"/>
<dbReference type="EMBL" id="HF935261">
    <property type="protein sequence ID" value="CCX05602.1"/>
    <property type="molecule type" value="Genomic_DNA"/>
</dbReference>